<protein>
    <submittedName>
        <fullName evidence="2">KAP family P-loop domain protein</fullName>
    </submittedName>
</protein>
<feature type="domain" description="KAP NTPase" evidence="1">
    <location>
        <begin position="25"/>
        <end position="342"/>
    </location>
</feature>
<evidence type="ECO:0000313" key="2">
    <source>
        <dbReference type="EMBL" id="EEB33052.1"/>
    </source>
</evidence>
<dbReference type="PANTHER" id="PTHR22674:SF6">
    <property type="entry name" value="NTPASE KAP FAMILY P-LOOP DOMAIN-CONTAINING PROTEIN 1"/>
    <property type="match status" value="1"/>
</dbReference>
<accession>B6WVK0</accession>
<dbReference type="SUPFAM" id="SSF52540">
    <property type="entry name" value="P-loop containing nucleoside triphosphate hydrolases"/>
    <property type="match status" value="1"/>
</dbReference>
<sequence>MTSKSCITDKPVSTKDGDSLQAQDYARALSLFIQHADTPVTIGIQGGWGSGKTSLISMLQELLDKDEVHTSLCVCVNAWEHSLFQDANSKMDVALSLLGGLADGIEQSVIQATWMGRDVRDRVNKNSQAINAALGALKFCLRLSARIAVQAVANAAGAGEAVSGTFEDKREEQPEQKPIAQHVHELRESLREQVARITQGGTPGKIVFFIDDLDRVPPATAVEILDITKNIFDIPNCVFILAIDYEVVVKGLEGKFGPKSRENEREFRQYFDKIIQIPFTMPIGAYATHIADMLQPALEQLGLPAGEDGDLLKRLAEDATLATGGIPRSIKRIVNTLSLLNYIAKASREDTDSSPKAAMDDLEARFIIVALHINFPEICRRIMERSAFTQWKRTELDKVWKLESTKYTNELAVLEKSDLFNDEWEKALYCLCAQSDWLKAQAKNISQLLNNLLVALNGKKDQSELSEEGLTLMADILDSIRVVSIDTETSIQEIDDSSVKTDSFTYFCRQLHEKFAKALPKGTLGNPTNEYAKRVSGGRCYDAAMGAGRALCIEWEKEKTEISISIFGNKKNIPRANATPILEKYTDGVDAYDYHGRSQFWFGRCYGDVPANSFRTLSAADYVDDTVKLYETVCKAEKELSAKG</sequence>
<dbReference type="eggNOG" id="COG4928">
    <property type="taxonomic scope" value="Bacteria"/>
</dbReference>
<dbReference type="InterPro" id="IPR011646">
    <property type="entry name" value="KAP_P-loop"/>
</dbReference>
<dbReference type="InterPro" id="IPR052754">
    <property type="entry name" value="NTPase_KAP_P-loop"/>
</dbReference>
<dbReference type="RefSeq" id="WP_006007475.1">
    <property type="nucleotide sequence ID" value="NZ_DS996359.1"/>
</dbReference>
<dbReference type="Proteomes" id="UP000003676">
    <property type="component" value="Unassembled WGS sequence"/>
</dbReference>
<comment type="caution">
    <text evidence="2">The sequence shown here is derived from an EMBL/GenBank/DDBJ whole genome shotgun (WGS) entry which is preliminary data.</text>
</comment>
<reference evidence="2 3" key="1">
    <citation type="submission" date="2008-10" db="EMBL/GenBank/DDBJ databases">
        <title>Draft genome sequence of Desulvovibrio piger (ATCC 29098).</title>
        <authorList>
            <person name="Sudarsanam P."/>
            <person name="Ley R."/>
            <person name="Guruge J."/>
            <person name="Turnbaugh P.J."/>
            <person name="Mahowald M."/>
            <person name="Liep D."/>
            <person name="Gordon J."/>
        </authorList>
    </citation>
    <scope>NUCLEOTIDE SEQUENCE [LARGE SCALE GENOMIC DNA]</scope>
    <source>
        <strain evidence="2 3">ATCC 29098</strain>
    </source>
</reference>
<evidence type="ECO:0000259" key="1">
    <source>
        <dbReference type="Pfam" id="PF07693"/>
    </source>
</evidence>
<dbReference type="HOGENOM" id="CLU_424979_0_0_7"/>
<dbReference type="OrthoDB" id="9806479at2"/>
<dbReference type="PANTHER" id="PTHR22674">
    <property type="entry name" value="NTPASE, KAP FAMILY P-LOOP DOMAIN-CONTAINING 1"/>
    <property type="match status" value="1"/>
</dbReference>
<dbReference type="Gene3D" id="3.40.50.300">
    <property type="entry name" value="P-loop containing nucleotide triphosphate hydrolases"/>
    <property type="match status" value="1"/>
</dbReference>
<dbReference type="Pfam" id="PF07693">
    <property type="entry name" value="KAP_NTPase"/>
    <property type="match status" value="1"/>
</dbReference>
<evidence type="ECO:0000313" key="3">
    <source>
        <dbReference type="Proteomes" id="UP000003676"/>
    </source>
</evidence>
<reference evidence="2 3" key="2">
    <citation type="submission" date="2008-10" db="EMBL/GenBank/DDBJ databases">
        <authorList>
            <person name="Fulton L."/>
            <person name="Clifton S."/>
            <person name="Fulton B."/>
            <person name="Xu J."/>
            <person name="Minx P."/>
            <person name="Pepin K.H."/>
            <person name="Johnson M."/>
            <person name="Bhonagiri V."/>
            <person name="Nash W.E."/>
            <person name="Mardis E.R."/>
            <person name="Wilson R.K."/>
        </authorList>
    </citation>
    <scope>NUCLEOTIDE SEQUENCE [LARGE SCALE GENOMIC DNA]</scope>
    <source>
        <strain evidence="2 3">ATCC 29098</strain>
    </source>
</reference>
<gene>
    <name evidence="2" type="ORF">DESPIG_02117</name>
</gene>
<dbReference type="AlphaFoldDB" id="B6WVK0"/>
<dbReference type="EMBL" id="ABXU01000064">
    <property type="protein sequence ID" value="EEB33052.1"/>
    <property type="molecule type" value="Genomic_DNA"/>
</dbReference>
<dbReference type="InterPro" id="IPR027417">
    <property type="entry name" value="P-loop_NTPase"/>
</dbReference>
<name>B6WVK0_9BACT</name>
<organism evidence="2 3">
    <name type="scientific">Desulfovibrio piger ATCC 29098</name>
    <dbReference type="NCBI Taxonomy" id="411464"/>
    <lineage>
        <taxon>Bacteria</taxon>
        <taxon>Pseudomonadati</taxon>
        <taxon>Thermodesulfobacteriota</taxon>
        <taxon>Desulfovibrionia</taxon>
        <taxon>Desulfovibrionales</taxon>
        <taxon>Desulfovibrionaceae</taxon>
        <taxon>Desulfovibrio</taxon>
    </lineage>
</organism>
<proteinExistence type="predicted"/>